<evidence type="ECO:0000256" key="1">
    <source>
        <dbReference type="SAM" id="Phobius"/>
    </source>
</evidence>
<keyword evidence="1" id="KW-0812">Transmembrane</keyword>
<feature type="transmembrane region" description="Helical" evidence="1">
    <location>
        <begin position="51"/>
        <end position="69"/>
    </location>
</feature>
<reference evidence="3" key="1">
    <citation type="journal article" date="2010" name="Nat. Biotechnol.">
        <title>Draft genome sequence of the oilseed species Ricinus communis.</title>
        <authorList>
            <person name="Chan A.P."/>
            <person name="Crabtree J."/>
            <person name="Zhao Q."/>
            <person name="Lorenzi H."/>
            <person name="Orvis J."/>
            <person name="Puiu D."/>
            <person name="Melake-Berhan A."/>
            <person name="Jones K.M."/>
            <person name="Redman J."/>
            <person name="Chen G."/>
            <person name="Cahoon E.B."/>
            <person name="Gedil M."/>
            <person name="Stanke M."/>
            <person name="Haas B.J."/>
            <person name="Wortman J.R."/>
            <person name="Fraser-Liggett C.M."/>
            <person name="Ravel J."/>
            <person name="Rabinowicz P.D."/>
        </authorList>
    </citation>
    <scope>NUCLEOTIDE SEQUENCE [LARGE SCALE GENOMIC DNA]</scope>
    <source>
        <strain evidence="3">cv. Hale</strain>
    </source>
</reference>
<gene>
    <name evidence="2" type="ORF">RCOM_1970550</name>
</gene>
<sequence length="384" mass="42259">MPSFTSRSNRVVLATLAVVLGIFLGLSGGYFLTNRSAIPSTLFGEAPPSLVIAFVFAMLTIATALLAYLGTGAQRETPNGDDESDNIQKRITDLEEIADTWKNTEVVSNDGETDLVEELANRIKLASATQVLDEIKETLSNQTLNSLRERSSRLYFSRTRSRLEAAIETLHLRANINLVVGIVITLTGGTLLFYAIATAPGDKSVTAFVSHYAPRLTLFIFIELLAYFFLRLYKANLEETKYYHNEITNVETRRLAIQQLAFTTGDKATSAAIEALLKTERNRILEKGQTTAEIEVARLDQATNSSIIKELAGLSSKLLAREEGKLHRRRPHTVVNNHYGYRYTERALRSWPPISRAPSGVTATAASSAALSEITCDGAFTHGV</sequence>
<evidence type="ECO:0000313" key="3">
    <source>
        <dbReference type="Proteomes" id="UP000008311"/>
    </source>
</evidence>
<organism evidence="2 3">
    <name type="scientific">Ricinus communis</name>
    <name type="common">Castor bean</name>
    <dbReference type="NCBI Taxonomy" id="3988"/>
    <lineage>
        <taxon>Eukaryota</taxon>
        <taxon>Viridiplantae</taxon>
        <taxon>Streptophyta</taxon>
        <taxon>Embryophyta</taxon>
        <taxon>Tracheophyta</taxon>
        <taxon>Spermatophyta</taxon>
        <taxon>Magnoliopsida</taxon>
        <taxon>eudicotyledons</taxon>
        <taxon>Gunneridae</taxon>
        <taxon>Pentapetalae</taxon>
        <taxon>rosids</taxon>
        <taxon>fabids</taxon>
        <taxon>Malpighiales</taxon>
        <taxon>Euphorbiaceae</taxon>
        <taxon>Acalyphoideae</taxon>
        <taxon>Acalypheae</taxon>
        <taxon>Ricinus</taxon>
    </lineage>
</organism>
<keyword evidence="3" id="KW-1185">Reference proteome</keyword>
<accession>B9TDD4</accession>
<feature type="transmembrane region" description="Helical" evidence="1">
    <location>
        <begin position="12"/>
        <end position="31"/>
    </location>
</feature>
<proteinExistence type="predicted"/>
<name>B9TDD4_RICCO</name>
<dbReference type="InParanoid" id="B9TDD4"/>
<feature type="transmembrane region" description="Helical" evidence="1">
    <location>
        <begin position="216"/>
        <end position="233"/>
    </location>
</feature>
<dbReference type="EMBL" id="EQ978119">
    <property type="protein sequence ID" value="EEF26130.1"/>
    <property type="molecule type" value="Genomic_DNA"/>
</dbReference>
<feature type="transmembrane region" description="Helical" evidence="1">
    <location>
        <begin position="176"/>
        <end position="196"/>
    </location>
</feature>
<keyword evidence="1" id="KW-0472">Membrane</keyword>
<dbReference type="Proteomes" id="UP000008311">
    <property type="component" value="Unassembled WGS sequence"/>
</dbReference>
<evidence type="ECO:0000313" key="2">
    <source>
        <dbReference type="EMBL" id="EEF26130.1"/>
    </source>
</evidence>
<dbReference type="AlphaFoldDB" id="B9TDD4"/>
<protein>
    <submittedName>
        <fullName evidence="2">Uncharacterized protein</fullName>
    </submittedName>
</protein>
<keyword evidence="1" id="KW-1133">Transmembrane helix</keyword>